<dbReference type="Pfam" id="PF13091">
    <property type="entry name" value="PLDc_2"/>
    <property type="match status" value="1"/>
</dbReference>
<proteinExistence type="predicted"/>
<dbReference type="Gene3D" id="3.30.870.10">
    <property type="entry name" value="Endonuclease Chain A"/>
    <property type="match status" value="1"/>
</dbReference>
<evidence type="ECO:0000313" key="3">
    <source>
        <dbReference type="Proteomes" id="UP000033400"/>
    </source>
</evidence>
<feature type="domain" description="PLD phosphodiesterase" evidence="1">
    <location>
        <begin position="82"/>
        <end position="108"/>
    </location>
</feature>
<name>A0A0F4UZ09_PSEFL</name>
<dbReference type="InterPro" id="IPR001736">
    <property type="entry name" value="PLipase_D/transphosphatidylase"/>
</dbReference>
<dbReference type="GO" id="GO:0003824">
    <property type="term" value="F:catalytic activity"/>
    <property type="evidence" value="ECO:0007669"/>
    <property type="project" value="InterPro"/>
</dbReference>
<dbReference type="OrthoDB" id="7790352at2"/>
<reference evidence="2 3" key="1">
    <citation type="submission" date="2015-03" db="EMBL/GenBank/DDBJ databases">
        <title>Comparative genomics of Pseudomonas insights into diversity of traits involved in vanlence and defense.</title>
        <authorList>
            <person name="Qin Y."/>
        </authorList>
    </citation>
    <scope>NUCLEOTIDE SEQUENCE [LARGE SCALE GENOMIC DNA]</scope>
    <source>
        <strain evidence="2 3">H24</strain>
    </source>
</reference>
<dbReference type="GO" id="GO:0006793">
    <property type="term" value="P:phosphorus metabolic process"/>
    <property type="evidence" value="ECO:0007669"/>
    <property type="project" value="UniProtKB-ARBA"/>
</dbReference>
<protein>
    <recommendedName>
        <fullName evidence="1">PLD phosphodiesterase domain-containing protein</fullName>
    </recommendedName>
</protein>
<evidence type="ECO:0000259" key="1">
    <source>
        <dbReference type="PROSITE" id="PS50035"/>
    </source>
</evidence>
<dbReference type="PROSITE" id="PS50035">
    <property type="entry name" value="PLD"/>
    <property type="match status" value="1"/>
</dbReference>
<dbReference type="InterPro" id="IPR025202">
    <property type="entry name" value="PLD-like_dom"/>
</dbReference>
<organism evidence="2 3">
    <name type="scientific">Pseudomonas fluorescens</name>
    <dbReference type="NCBI Taxonomy" id="294"/>
    <lineage>
        <taxon>Bacteria</taxon>
        <taxon>Pseudomonadati</taxon>
        <taxon>Pseudomonadota</taxon>
        <taxon>Gammaproteobacteria</taxon>
        <taxon>Pseudomonadales</taxon>
        <taxon>Pseudomonadaceae</taxon>
        <taxon>Pseudomonas</taxon>
    </lineage>
</organism>
<accession>A0A0F4UZ09</accession>
<dbReference type="SUPFAM" id="SSF56024">
    <property type="entry name" value="Phospholipase D/nuclease"/>
    <property type="match status" value="1"/>
</dbReference>
<dbReference type="PATRIC" id="fig|294.133.peg.5685"/>
<sequence length="421" mass="47402">MTNSGIYTNSPGQDQVLRPYSAHMATASKIRIAVPYFNRDTEILQAAARGAKVELLVGLNKITNPSALRRVLDASNCLVRYFTDGFHAKVFLFDGVVMLGSANLTEGGMASNREAVLVLDQPGDEDRILDIELFFAQVWDSAEVLTNEVFKQFKDAWEKASRLGNPDAPFQVLRDVEPHTVLSGSGHKSAQQYYLSDLQKSNENYRHAFTEVSDVLRDRGLRRPEFTELGLEVETNRFLNWVRLEHAVGEASWQEAPQQLEAERRNMVGCLAEQWVATTSPHIPDDYFQLLAELRRVMATPESIRASDHDQLAHALICVHAFKQQLRFTKGGEEALPTKFWTLNQGDLLRVQNSLIYLVHGTENFAERICAVLYDQKYKLGAFGRFCALELVGTLKPEQAPPINGRMAKALRFLGFDVRAT</sequence>
<comment type="caution">
    <text evidence="2">The sequence shown here is derived from an EMBL/GenBank/DDBJ whole genome shotgun (WGS) entry which is preliminary data.</text>
</comment>
<dbReference type="Proteomes" id="UP000033400">
    <property type="component" value="Unassembled WGS sequence"/>
</dbReference>
<dbReference type="CDD" id="cd09117">
    <property type="entry name" value="PLDc_Bfil_DEXD_like"/>
    <property type="match status" value="1"/>
</dbReference>
<dbReference type="RefSeq" id="WP_046056694.1">
    <property type="nucleotide sequence ID" value="NZ_LACH01000073.1"/>
</dbReference>
<dbReference type="AlphaFoldDB" id="A0A0F4UZ09"/>
<dbReference type="EMBL" id="LACH01000073">
    <property type="protein sequence ID" value="KJZ61709.1"/>
    <property type="molecule type" value="Genomic_DNA"/>
</dbReference>
<evidence type="ECO:0000313" key="2">
    <source>
        <dbReference type="EMBL" id="KJZ61709.1"/>
    </source>
</evidence>
<gene>
    <name evidence="2" type="ORF">VD17_28220</name>
</gene>